<dbReference type="EMBL" id="QGDD01000004">
    <property type="protein sequence ID" value="PWN02866.1"/>
    <property type="molecule type" value="Genomic_DNA"/>
</dbReference>
<dbReference type="OrthoDB" id="3376896at2"/>
<evidence type="ECO:0000313" key="2">
    <source>
        <dbReference type="EMBL" id="PWN02866.1"/>
    </source>
</evidence>
<comment type="caution">
    <text evidence="2">The sequence shown here is derived from an EMBL/GenBank/DDBJ whole genome shotgun (WGS) entry which is preliminary data.</text>
</comment>
<accession>A0A316TTL1</accession>
<keyword evidence="3" id="KW-1185">Reference proteome</keyword>
<keyword evidence="2" id="KW-0489">Methyltransferase</keyword>
<dbReference type="InterPro" id="IPR024775">
    <property type="entry name" value="DinB-like"/>
</dbReference>
<dbReference type="Gene3D" id="1.20.120.450">
    <property type="entry name" value="dinb family like domain"/>
    <property type="match status" value="1"/>
</dbReference>
<dbReference type="Pfam" id="PF12867">
    <property type="entry name" value="DinB_2"/>
    <property type="match status" value="1"/>
</dbReference>
<dbReference type="SUPFAM" id="SSF109854">
    <property type="entry name" value="DinB/YfiT-like putative metalloenzymes"/>
    <property type="match status" value="1"/>
</dbReference>
<evidence type="ECO:0000259" key="1">
    <source>
        <dbReference type="Pfam" id="PF12867"/>
    </source>
</evidence>
<keyword evidence="2" id="KW-0808">Transferase</keyword>
<name>A0A316TTL1_9ACTN</name>
<dbReference type="GO" id="GO:0008168">
    <property type="term" value="F:methyltransferase activity"/>
    <property type="evidence" value="ECO:0007669"/>
    <property type="project" value="UniProtKB-KW"/>
</dbReference>
<organism evidence="2 3">
    <name type="scientific">Nocardioides silvaticus</name>
    <dbReference type="NCBI Taxonomy" id="2201891"/>
    <lineage>
        <taxon>Bacteria</taxon>
        <taxon>Bacillati</taxon>
        <taxon>Actinomycetota</taxon>
        <taxon>Actinomycetes</taxon>
        <taxon>Propionibacteriales</taxon>
        <taxon>Nocardioidaceae</taxon>
        <taxon>Nocardioides</taxon>
    </lineage>
</organism>
<dbReference type="Proteomes" id="UP000245507">
    <property type="component" value="Unassembled WGS sequence"/>
</dbReference>
<evidence type="ECO:0000313" key="3">
    <source>
        <dbReference type="Proteomes" id="UP000245507"/>
    </source>
</evidence>
<dbReference type="AlphaFoldDB" id="A0A316TTL1"/>
<proteinExistence type="predicted"/>
<protein>
    <submittedName>
        <fullName evidence="2">Methyltransferase type 12</fullName>
    </submittedName>
</protein>
<dbReference type="GO" id="GO:0032259">
    <property type="term" value="P:methylation"/>
    <property type="evidence" value="ECO:0007669"/>
    <property type="project" value="UniProtKB-KW"/>
</dbReference>
<dbReference type="InterPro" id="IPR034660">
    <property type="entry name" value="DinB/YfiT-like"/>
</dbReference>
<feature type="domain" description="DinB-like" evidence="1">
    <location>
        <begin position="45"/>
        <end position="175"/>
    </location>
</feature>
<gene>
    <name evidence="2" type="ORF">DJ010_10720</name>
</gene>
<sequence>MCLVTSSPQIAPDTKDWTWVLDRSCPECGLDAGAVDRADLGALLRDNADAWQRVLATPEASRRPEPTVWSPTEYAAHVRDVHRMFSGRVALMLTEDDPTFENWDQDETAVAERYDLQRPEQVAPELLAAAEAVAASYDGVAGEAWDRRGTRSNGSVFTVETLGRYHLHDVVHHLWDVRWVGAPGATG</sequence>
<reference evidence="2 3" key="1">
    <citation type="submission" date="2018-05" db="EMBL/GenBank/DDBJ databases">
        <title>Nocardioides silvaticus genome.</title>
        <authorList>
            <person name="Li C."/>
            <person name="Wang G."/>
        </authorList>
    </citation>
    <scope>NUCLEOTIDE SEQUENCE [LARGE SCALE GENOMIC DNA]</scope>
    <source>
        <strain evidence="2 3">CCTCC AB 2018079</strain>
    </source>
</reference>